<proteinExistence type="predicted"/>
<dbReference type="EMBL" id="CM003529">
    <property type="protein sequence ID" value="RCV09478.1"/>
    <property type="molecule type" value="Genomic_DNA"/>
</dbReference>
<gene>
    <name evidence="2" type="ORF">SETIT_2G032300v2</name>
</gene>
<accession>A0A368PVJ9</accession>
<reference evidence="2" key="2">
    <citation type="submission" date="2015-07" db="EMBL/GenBank/DDBJ databases">
        <authorList>
            <person name="Noorani M."/>
        </authorList>
    </citation>
    <scope>NUCLEOTIDE SEQUENCE</scope>
    <source>
        <strain evidence="2">Yugu1</strain>
    </source>
</reference>
<reference evidence="2" key="1">
    <citation type="journal article" date="2012" name="Nat. Biotechnol.">
        <title>Reference genome sequence of the model plant Setaria.</title>
        <authorList>
            <person name="Bennetzen J.L."/>
            <person name="Schmutz J."/>
            <person name="Wang H."/>
            <person name="Percifield R."/>
            <person name="Hawkins J."/>
            <person name="Pontaroli A.C."/>
            <person name="Estep M."/>
            <person name="Feng L."/>
            <person name="Vaughn J.N."/>
            <person name="Grimwood J."/>
            <person name="Jenkins J."/>
            <person name="Barry K."/>
            <person name="Lindquist E."/>
            <person name="Hellsten U."/>
            <person name="Deshpande S."/>
            <person name="Wang X."/>
            <person name="Wu X."/>
            <person name="Mitros T."/>
            <person name="Triplett J."/>
            <person name="Yang X."/>
            <person name="Ye C.Y."/>
            <person name="Mauro-Herrera M."/>
            <person name="Wang L."/>
            <person name="Li P."/>
            <person name="Sharma M."/>
            <person name="Sharma R."/>
            <person name="Ronald P.C."/>
            <person name="Panaud O."/>
            <person name="Kellogg E.A."/>
            <person name="Brutnell T.P."/>
            <person name="Doust A.N."/>
            <person name="Tuskan G.A."/>
            <person name="Rokhsar D."/>
            <person name="Devos K.M."/>
        </authorList>
    </citation>
    <scope>NUCLEOTIDE SEQUENCE [LARGE SCALE GENOMIC DNA]</scope>
    <source>
        <strain evidence="2">Yugu1</strain>
    </source>
</reference>
<name>A0A368PVJ9_SETIT</name>
<feature type="region of interest" description="Disordered" evidence="1">
    <location>
        <begin position="1"/>
        <end position="36"/>
    </location>
</feature>
<evidence type="ECO:0000256" key="1">
    <source>
        <dbReference type="SAM" id="MobiDB-lite"/>
    </source>
</evidence>
<protein>
    <submittedName>
        <fullName evidence="2">Uncharacterized protein</fullName>
    </submittedName>
</protein>
<sequence>MHSGPSDLASPLLGTEIPHGKTNKGPATATKSRKCSRNSCTDIYLLISLTMRQQRGEDGSHHSDPPYRCHDGNPAADHCNGCRCLRCGHRTRGRRRRFTISWTISKATSLRLPREEPLLSRTGPLLGFMQ</sequence>
<evidence type="ECO:0000313" key="2">
    <source>
        <dbReference type="EMBL" id="RCV09478.1"/>
    </source>
</evidence>
<organism evidence="2">
    <name type="scientific">Setaria italica</name>
    <name type="common">Foxtail millet</name>
    <name type="synonym">Panicum italicum</name>
    <dbReference type="NCBI Taxonomy" id="4555"/>
    <lineage>
        <taxon>Eukaryota</taxon>
        <taxon>Viridiplantae</taxon>
        <taxon>Streptophyta</taxon>
        <taxon>Embryophyta</taxon>
        <taxon>Tracheophyta</taxon>
        <taxon>Spermatophyta</taxon>
        <taxon>Magnoliopsida</taxon>
        <taxon>Liliopsida</taxon>
        <taxon>Poales</taxon>
        <taxon>Poaceae</taxon>
        <taxon>PACMAD clade</taxon>
        <taxon>Panicoideae</taxon>
        <taxon>Panicodae</taxon>
        <taxon>Paniceae</taxon>
        <taxon>Cenchrinae</taxon>
        <taxon>Setaria</taxon>
    </lineage>
</organism>
<dbReference type="AlphaFoldDB" id="A0A368PVJ9"/>